<organism evidence="3">
    <name type="scientific">uncultured Sphingopyxis sp</name>
    <dbReference type="NCBI Taxonomy" id="310581"/>
    <lineage>
        <taxon>Bacteria</taxon>
        <taxon>Pseudomonadati</taxon>
        <taxon>Pseudomonadota</taxon>
        <taxon>Alphaproteobacteria</taxon>
        <taxon>Sphingomonadales</taxon>
        <taxon>Sphingomonadaceae</taxon>
        <taxon>Sphingopyxis</taxon>
        <taxon>environmental samples</taxon>
    </lineage>
</organism>
<evidence type="ECO:0000313" key="3">
    <source>
        <dbReference type="EMBL" id="SBV34384.1"/>
    </source>
</evidence>
<protein>
    <submittedName>
        <fullName evidence="3">TadE-like protein</fullName>
    </submittedName>
</protein>
<reference evidence="3" key="1">
    <citation type="submission" date="2016-03" db="EMBL/GenBank/DDBJ databases">
        <authorList>
            <person name="Ploux O."/>
        </authorList>
    </citation>
    <scope>NUCLEOTIDE SEQUENCE</scope>
    <source>
        <strain evidence="3">UC10</strain>
    </source>
</reference>
<keyword evidence="1" id="KW-0812">Transmembrane</keyword>
<proteinExistence type="predicted"/>
<gene>
    <name evidence="3" type="ORF">SPPYR_3269</name>
</gene>
<keyword evidence="1" id="KW-0472">Membrane</keyword>
<dbReference type="KEGG" id="sphu:SPPYR_3269"/>
<feature type="domain" description="TadE-like" evidence="2">
    <location>
        <begin position="17"/>
        <end position="59"/>
    </location>
</feature>
<dbReference type="AlphaFoldDB" id="A0A1Y5Q4I1"/>
<name>A0A1Y5Q4I1_9SPHN</name>
<keyword evidence="1" id="KW-1133">Transmembrane helix</keyword>
<sequence>MIGTRSLLRRLRRSERGTAFVEFALTAPVFLLILLGIFDYCWQMYAQQVLQGVVAKAGRDATLEEFAADQEALDDVVEAEVKKVFKNAEVSFNRRAFDDYSEIKPLRWVDMNDNGVQDPSPDDCWEDGGKQGNGGADDVVQYTVSMRFNRVLPVWKMLGQPQSTTLTSTTLLRNQPFAAGGEIAPEQCP</sequence>
<dbReference type="InterPro" id="IPR012495">
    <property type="entry name" value="TadE-like_dom"/>
</dbReference>
<evidence type="ECO:0000259" key="2">
    <source>
        <dbReference type="Pfam" id="PF07811"/>
    </source>
</evidence>
<dbReference type="RefSeq" id="WP_295321285.1">
    <property type="nucleotide sequence ID" value="NZ_LT598653.1"/>
</dbReference>
<dbReference type="Pfam" id="PF07811">
    <property type="entry name" value="TadE"/>
    <property type="match status" value="1"/>
</dbReference>
<dbReference type="EMBL" id="LT598653">
    <property type="protein sequence ID" value="SBV34384.1"/>
    <property type="molecule type" value="Genomic_DNA"/>
</dbReference>
<evidence type="ECO:0000256" key="1">
    <source>
        <dbReference type="SAM" id="Phobius"/>
    </source>
</evidence>
<accession>A0A1Y5Q4I1</accession>
<feature type="transmembrane region" description="Helical" evidence="1">
    <location>
        <begin position="20"/>
        <end position="38"/>
    </location>
</feature>